<reference evidence="1" key="1">
    <citation type="journal article" date="2015" name="PeerJ">
        <title>First genomic representation of candidate bacterial phylum KSB3 points to enhanced environmental sensing as a trigger of wastewater bulking.</title>
        <authorList>
            <person name="Sekiguchi Y."/>
            <person name="Ohashi A."/>
            <person name="Parks D.H."/>
            <person name="Yamauchi T."/>
            <person name="Tyson G.W."/>
            <person name="Hugenholtz P."/>
        </authorList>
    </citation>
    <scope>NUCLEOTIDE SEQUENCE [LARGE SCALE GENOMIC DNA]</scope>
</reference>
<evidence type="ECO:0000313" key="1">
    <source>
        <dbReference type="EMBL" id="GAK58405.1"/>
    </source>
</evidence>
<organism evidence="1">
    <name type="scientific">Vecturithrix granuli</name>
    <dbReference type="NCBI Taxonomy" id="1499967"/>
    <lineage>
        <taxon>Bacteria</taxon>
        <taxon>Candidatus Moduliflexota</taxon>
        <taxon>Candidatus Vecturitrichia</taxon>
        <taxon>Candidatus Vecturitrichales</taxon>
        <taxon>Candidatus Vecturitrichaceae</taxon>
        <taxon>Candidatus Vecturithrix</taxon>
    </lineage>
</organism>
<dbReference type="EMBL" id="DF820467">
    <property type="protein sequence ID" value="GAK58405.1"/>
    <property type="molecule type" value="Genomic_DNA"/>
</dbReference>
<proteinExistence type="predicted"/>
<name>A0A081C1F0_VECG1</name>
<gene>
    <name evidence="1" type="ORF">U27_05379</name>
</gene>
<dbReference type="HOGENOM" id="CLU_2970055_0_0_0"/>
<sequence length="58" mass="6487">MSISSLNAVKTGCNAKLQFRDCQRYAKLEFRATFGANITNSADFQPYVPLKHCDSQNS</sequence>
<keyword evidence="2" id="KW-1185">Reference proteome</keyword>
<protein>
    <submittedName>
        <fullName evidence="1">Uncharacterized protein</fullName>
    </submittedName>
</protein>
<dbReference type="AlphaFoldDB" id="A0A081C1F0"/>
<accession>A0A081C1F0</accession>
<dbReference type="STRING" id="1499967.U27_05379"/>
<dbReference type="Proteomes" id="UP000030661">
    <property type="component" value="Unassembled WGS sequence"/>
</dbReference>
<evidence type="ECO:0000313" key="2">
    <source>
        <dbReference type="Proteomes" id="UP000030661"/>
    </source>
</evidence>